<organism evidence="1 2">
    <name type="scientific">Aminirod propionatiphilus</name>
    <dbReference type="NCBI Taxonomy" id="3415223"/>
    <lineage>
        <taxon>Bacteria</taxon>
        <taxon>Thermotogati</taxon>
        <taxon>Synergistota</taxon>
        <taxon>Synergistia</taxon>
        <taxon>Synergistales</taxon>
        <taxon>Aminiphilaceae</taxon>
        <taxon>Aminirod</taxon>
    </lineage>
</organism>
<keyword evidence="2" id="KW-1185">Reference proteome</keyword>
<dbReference type="EMBL" id="CP074691">
    <property type="protein sequence ID" value="QVL36199.1"/>
    <property type="molecule type" value="Genomic_DNA"/>
</dbReference>
<reference evidence="1" key="1">
    <citation type="submission" date="2021-05" db="EMBL/GenBank/DDBJ databases">
        <title>An isolated secondary fermenter in methanogenic hydrocarbon-degrading communities.</title>
        <authorList>
            <person name="Liu Y.-F."/>
            <person name="Liu Z.-l."/>
        </authorList>
    </citation>
    <scope>NUCLEOTIDE SEQUENCE</scope>
    <source>
        <strain evidence="1">L-13</strain>
    </source>
</reference>
<name>A0ACD1DWB4_9BACT</name>
<sequence length="324" mass="35380">MTGKREEGRNAVALCHAALEAVGRLVVGKEAVLEAVLTALIADGHVLLEDVPGVAKTRIAKVFAAVLGLDFRRIQFVPDLLPGDVTGNMIFDGKTSSFSFRKGPIFASLILADEINRGTPKTQAALLEAMQERQITVDGDSFPLGSPFLVVATQNPIEFEGTYPLPEAQLDRFMIRLTVGYPSAESESTMLGHNGERRSEALLPEPVMTREAFLAIQDDAEALHVDPDIRDYIVRIARATREDSRIRLGVSPRGSLALFRLSRACALLRGRSYVLPDDVKAMATLALPHRLILAPELWSGRLSERDIVESLLEAVPLPPDRRGA</sequence>
<gene>
    <name evidence="1" type="ORF">KIH16_13905</name>
</gene>
<protein>
    <submittedName>
        <fullName evidence="1">MoxR family ATPase</fullName>
    </submittedName>
</protein>
<evidence type="ECO:0000313" key="1">
    <source>
        <dbReference type="EMBL" id="QVL36199.1"/>
    </source>
</evidence>
<evidence type="ECO:0000313" key="2">
    <source>
        <dbReference type="Proteomes" id="UP000682204"/>
    </source>
</evidence>
<dbReference type="Proteomes" id="UP000682204">
    <property type="component" value="Chromosome"/>
</dbReference>
<accession>A0ACD1DWB4</accession>
<proteinExistence type="predicted"/>